<dbReference type="Proteomes" id="UP000037035">
    <property type="component" value="Unassembled WGS sequence"/>
</dbReference>
<dbReference type="EMBL" id="LAVV01007170">
    <property type="protein sequence ID" value="KNZ56866.1"/>
    <property type="molecule type" value="Genomic_DNA"/>
</dbReference>
<dbReference type="STRING" id="27349.A0A0L6V7V8"/>
<name>A0A0L6V7V8_9BASI</name>
<keyword evidence="2" id="KW-0732">Signal</keyword>
<dbReference type="Pfam" id="PF00293">
    <property type="entry name" value="NUDIX"/>
    <property type="match status" value="1"/>
</dbReference>
<dbReference type="PANTHER" id="PTHR11839">
    <property type="entry name" value="UDP/ADP-SUGAR PYROPHOSPHATASE"/>
    <property type="match status" value="1"/>
</dbReference>
<dbReference type="InterPro" id="IPR000086">
    <property type="entry name" value="NUDIX_hydrolase_dom"/>
</dbReference>
<accession>A0A0L6V7V8</accession>
<dbReference type="Gene3D" id="3.90.79.10">
    <property type="entry name" value="Nucleoside Triphosphate Pyrophosphohydrolase"/>
    <property type="match status" value="1"/>
</dbReference>
<dbReference type="GO" id="GO:0047631">
    <property type="term" value="F:ADP-ribose diphosphatase activity"/>
    <property type="evidence" value="ECO:0007669"/>
    <property type="project" value="TreeGrafter"/>
</dbReference>
<dbReference type="GO" id="GO:0019693">
    <property type="term" value="P:ribose phosphate metabolic process"/>
    <property type="evidence" value="ECO:0007669"/>
    <property type="project" value="TreeGrafter"/>
</dbReference>
<evidence type="ECO:0000259" key="3">
    <source>
        <dbReference type="PROSITE" id="PS51462"/>
    </source>
</evidence>
<keyword evidence="5" id="KW-1185">Reference proteome</keyword>
<dbReference type="PROSITE" id="PS51462">
    <property type="entry name" value="NUDIX"/>
    <property type="match status" value="1"/>
</dbReference>
<dbReference type="OrthoDB" id="10249920at2759"/>
<feature type="chain" id="PRO_5005568264" description="Nudix hydrolase domain-containing protein" evidence="2">
    <location>
        <begin position="19"/>
        <end position="217"/>
    </location>
</feature>
<dbReference type="GO" id="GO:0005634">
    <property type="term" value="C:nucleus"/>
    <property type="evidence" value="ECO:0007669"/>
    <property type="project" value="TreeGrafter"/>
</dbReference>
<dbReference type="AlphaFoldDB" id="A0A0L6V7V8"/>
<dbReference type="PROSITE" id="PS00893">
    <property type="entry name" value="NUDIX_BOX"/>
    <property type="match status" value="1"/>
</dbReference>
<gene>
    <name evidence="4" type="ORF">VP01_22g5</name>
</gene>
<organism evidence="4 5">
    <name type="scientific">Puccinia sorghi</name>
    <dbReference type="NCBI Taxonomy" id="27349"/>
    <lineage>
        <taxon>Eukaryota</taxon>
        <taxon>Fungi</taxon>
        <taxon>Dikarya</taxon>
        <taxon>Basidiomycota</taxon>
        <taxon>Pucciniomycotina</taxon>
        <taxon>Pucciniomycetes</taxon>
        <taxon>Pucciniales</taxon>
        <taxon>Pucciniaceae</taxon>
        <taxon>Puccinia</taxon>
    </lineage>
</organism>
<protein>
    <recommendedName>
        <fullName evidence="3">Nudix hydrolase domain-containing protein</fullName>
    </recommendedName>
</protein>
<proteinExistence type="predicted"/>
<sequence>MLQSLLLNCLLVLNHVDGTFIPANELNHVTGTFIPTNGLGTAVVRGSQPLETSQAKWLGLRTIDWVDEAGRERKWEVAYRKTAGGESSSTGKPDSVAILAKVLRPHRPPEIILVHQFRPPVNKIVVELPAGLVDKDESVEKAALRELLEETGYGQPPHGGTATVGHVSDMIVNDPGMSEAKMVMVNVAISLNDPDAVPVPRQEPGPILISINHLIVT</sequence>
<evidence type="ECO:0000256" key="1">
    <source>
        <dbReference type="ARBA" id="ARBA00022801"/>
    </source>
</evidence>
<dbReference type="InterPro" id="IPR020084">
    <property type="entry name" value="NUDIX_hydrolase_CS"/>
</dbReference>
<feature type="signal peptide" evidence="2">
    <location>
        <begin position="1"/>
        <end position="18"/>
    </location>
</feature>
<dbReference type="VEuPathDB" id="FungiDB:VP01_22g5"/>
<dbReference type="InterPro" id="IPR015797">
    <property type="entry name" value="NUDIX_hydrolase-like_dom_sf"/>
</dbReference>
<dbReference type="GO" id="GO:0006753">
    <property type="term" value="P:nucleoside phosphate metabolic process"/>
    <property type="evidence" value="ECO:0007669"/>
    <property type="project" value="TreeGrafter"/>
</dbReference>
<dbReference type="PANTHER" id="PTHR11839:SF1">
    <property type="entry name" value="ADP-SUGAR PYROPHOSPHATASE"/>
    <property type="match status" value="1"/>
</dbReference>
<evidence type="ECO:0000256" key="2">
    <source>
        <dbReference type="SAM" id="SignalP"/>
    </source>
</evidence>
<keyword evidence="1" id="KW-0378">Hydrolase</keyword>
<evidence type="ECO:0000313" key="5">
    <source>
        <dbReference type="Proteomes" id="UP000037035"/>
    </source>
</evidence>
<evidence type="ECO:0000313" key="4">
    <source>
        <dbReference type="EMBL" id="KNZ56866.1"/>
    </source>
</evidence>
<feature type="domain" description="Nudix hydrolase" evidence="3">
    <location>
        <begin position="93"/>
        <end position="217"/>
    </location>
</feature>
<reference evidence="4 5" key="1">
    <citation type="submission" date="2015-08" db="EMBL/GenBank/DDBJ databases">
        <title>Next Generation Sequencing and Analysis of the Genome of Puccinia sorghi L Schw, the Causal Agent of Maize Common Rust.</title>
        <authorList>
            <person name="Rochi L."/>
            <person name="Burguener G."/>
            <person name="Darino M."/>
            <person name="Turjanski A."/>
            <person name="Kreff E."/>
            <person name="Dieguez M.J."/>
            <person name="Sacco F."/>
        </authorList>
    </citation>
    <scope>NUCLEOTIDE SEQUENCE [LARGE SCALE GENOMIC DNA]</scope>
    <source>
        <strain evidence="4 5">RO10H11247</strain>
    </source>
</reference>
<comment type="caution">
    <text evidence="4">The sequence shown here is derived from an EMBL/GenBank/DDBJ whole genome shotgun (WGS) entry which is preliminary data.</text>
</comment>
<dbReference type="SUPFAM" id="SSF55811">
    <property type="entry name" value="Nudix"/>
    <property type="match status" value="1"/>
</dbReference>